<evidence type="ECO:0000313" key="3">
    <source>
        <dbReference type="Proteomes" id="UP000324222"/>
    </source>
</evidence>
<protein>
    <submittedName>
        <fullName evidence="2">Uncharacterized protein</fullName>
    </submittedName>
</protein>
<proteinExistence type="predicted"/>
<comment type="caution">
    <text evidence="2">The sequence shown here is derived from an EMBL/GenBank/DDBJ whole genome shotgun (WGS) entry which is preliminary data.</text>
</comment>
<dbReference type="Proteomes" id="UP000324222">
    <property type="component" value="Unassembled WGS sequence"/>
</dbReference>
<organism evidence="2 3">
    <name type="scientific">Portunus trituberculatus</name>
    <name type="common">Swimming crab</name>
    <name type="synonym">Neptunus trituberculatus</name>
    <dbReference type="NCBI Taxonomy" id="210409"/>
    <lineage>
        <taxon>Eukaryota</taxon>
        <taxon>Metazoa</taxon>
        <taxon>Ecdysozoa</taxon>
        <taxon>Arthropoda</taxon>
        <taxon>Crustacea</taxon>
        <taxon>Multicrustacea</taxon>
        <taxon>Malacostraca</taxon>
        <taxon>Eumalacostraca</taxon>
        <taxon>Eucarida</taxon>
        <taxon>Decapoda</taxon>
        <taxon>Pleocyemata</taxon>
        <taxon>Brachyura</taxon>
        <taxon>Eubrachyura</taxon>
        <taxon>Portunoidea</taxon>
        <taxon>Portunidae</taxon>
        <taxon>Portuninae</taxon>
        <taxon>Portunus</taxon>
    </lineage>
</organism>
<evidence type="ECO:0000313" key="2">
    <source>
        <dbReference type="EMBL" id="MPC54016.1"/>
    </source>
</evidence>
<reference evidence="2 3" key="1">
    <citation type="submission" date="2019-05" db="EMBL/GenBank/DDBJ databases">
        <title>Another draft genome of Portunus trituberculatus and its Hox gene families provides insights of decapod evolution.</title>
        <authorList>
            <person name="Jeong J.-H."/>
            <person name="Song I."/>
            <person name="Kim S."/>
            <person name="Choi T."/>
            <person name="Kim D."/>
            <person name="Ryu S."/>
            <person name="Kim W."/>
        </authorList>
    </citation>
    <scope>NUCLEOTIDE SEQUENCE [LARGE SCALE GENOMIC DNA]</scope>
    <source>
        <tissue evidence="2">Muscle</tissue>
    </source>
</reference>
<feature type="compositionally biased region" description="Basic and acidic residues" evidence="1">
    <location>
        <begin position="50"/>
        <end position="68"/>
    </location>
</feature>
<feature type="region of interest" description="Disordered" evidence="1">
    <location>
        <begin position="36"/>
        <end position="68"/>
    </location>
</feature>
<keyword evidence="3" id="KW-1185">Reference proteome</keyword>
<sequence length="68" mass="7774">MGDQRSSCVFFQRNRTLGHCGDLFTSVRHRHLRGAAPLTVAHARPRHHSSRAERTSYGRNEETEGNEK</sequence>
<dbReference type="EMBL" id="VSRR010012050">
    <property type="protein sequence ID" value="MPC54016.1"/>
    <property type="molecule type" value="Genomic_DNA"/>
</dbReference>
<name>A0A5B7G964_PORTR</name>
<accession>A0A5B7G964</accession>
<dbReference type="AlphaFoldDB" id="A0A5B7G964"/>
<evidence type="ECO:0000256" key="1">
    <source>
        <dbReference type="SAM" id="MobiDB-lite"/>
    </source>
</evidence>
<gene>
    <name evidence="2" type="ORF">E2C01_047922</name>
</gene>